<dbReference type="Pfam" id="PF17919">
    <property type="entry name" value="RT_RNaseH_2"/>
    <property type="match status" value="1"/>
</dbReference>
<dbReference type="PANTHER" id="PTHR34072:SF41">
    <property type="entry name" value="REVERSE TRANSCRIPTASE_RETROTRANSPOSON-DERIVED PROTEIN RNASE H-LIKE DOMAIN-CONTAINING PROTEIN"/>
    <property type="match status" value="1"/>
</dbReference>
<dbReference type="EMBL" id="CAJOBC010018297">
    <property type="protein sequence ID" value="CAF4036520.1"/>
    <property type="molecule type" value="Genomic_DNA"/>
</dbReference>
<dbReference type="Proteomes" id="UP000681722">
    <property type="component" value="Unassembled WGS sequence"/>
</dbReference>
<proteinExistence type="predicted"/>
<dbReference type="PANTHER" id="PTHR34072">
    <property type="entry name" value="ENZYMATIC POLYPROTEIN-RELATED"/>
    <property type="match status" value="1"/>
</dbReference>
<feature type="non-terminal residue" evidence="2">
    <location>
        <position position="1"/>
    </location>
</feature>
<feature type="domain" description="Reverse transcriptase/retrotransposon-derived protein RNase H-like" evidence="1">
    <location>
        <begin position="2"/>
        <end position="66"/>
    </location>
</feature>
<comment type="caution">
    <text evidence="2">The sequence shown here is derived from an EMBL/GenBank/DDBJ whole genome shotgun (WGS) entry which is preliminary data.</text>
</comment>
<dbReference type="InterPro" id="IPR043502">
    <property type="entry name" value="DNA/RNA_pol_sf"/>
</dbReference>
<dbReference type="AlphaFoldDB" id="A0A8S2P6H0"/>
<name>A0A8S2P6H0_9BILA</name>
<dbReference type="InterPro" id="IPR041577">
    <property type="entry name" value="RT_RNaseH_2"/>
</dbReference>
<dbReference type="SUPFAM" id="SSF56672">
    <property type="entry name" value="DNA/RNA polymerases"/>
    <property type="match status" value="1"/>
</dbReference>
<evidence type="ECO:0000259" key="1">
    <source>
        <dbReference type="Pfam" id="PF17919"/>
    </source>
</evidence>
<dbReference type="OrthoDB" id="8057740at2759"/>
<evidence type="ECO:0000313" key="3">
    <source>
        <dbReference type="Proteomes" id="UP000681722"/>
    </source>
</evidence>
<reference evidence="2" key="1">
    <citation type="submission" date="2021-02" db="EMBL/GenBank/DDBJ databases">
        <authorList>
            <person name="Nowell W R."/>
        </authorList>
    </citation>
    <scope>NUCLEOTIDE SEQUENCE</scope>
</reference>
<evidence type="ECO:0000313" key="2">
    <source>
        <dbReference type="EMBL" id="CAF4036520.1"/>
    </source>
</evidence>
<accession>A0A8S2P6H0</accession>
<dbReference type="Gene3D" id="3.10.20.370">
    <property type="match status" value="1"/>
</dbReference>
<protein>
    <recommendedName>
        <fullName evidence="1">Reverse transcriptase/retrotransposon-derived protein RNase H-like domain-containing protein</fullName>
    </recommendedName>
</protein>
<gene>
    <name evidence="2" type="ORF">SRO942_LOCUS26728</name>
</gene>
<sequence length="66" mass="7556">RLPDFTLPFIVVTDASMVAVGDVIMQNDGNGERPIAYESKKLNDAQIRYPVHEQEFYAIIICLRSW</sequence>
<organism evidence="2 3">
    <name type="scientific">Didymodactylos carnosus</name>
    <dbReference type="NCBI Taxonomy" id="1234261"/>
    <lineage>
        <taxon>Eukaryota</taxon>
        <taxon>Metazoa</taxon>
        <taxon>Spiralia</taxon>
        <taxon>Gnathifera</taxon>
        <taxon>Rotifera</taxon>
        <taxon>Eurotatoria</taxon>
        <taxon>Bdelloidea</taxon>
        <taxon>Philodinida</taxon>
        <taxon>Philodinidae</taxon>
        <taxon>Didymodactylos</taxon>
    </lineage>
</organism>